<keyword evidence="1" id="KW-0472">Membrane</keyword>
<keyword evidence="1" id="KW-1133">Transmembrane helix</keyword>
<dbReference type="AlphaFoldDB" id="A0A319CJF5"/>
<organism evidence="2 3">
    <name type="scientific">Aspergillus uvarum CBS 121591</name>
    <dbReference type="NCBI Taxonomy" id="1448315"/>
    <lineage>
        <taxon>Eukaryota</taxon>
        <taxon>Fungi</taxon>
        <taxon>Dikarya</taxon>
        <taxon>Ascomycota</taxon>
        <taxon>Pezizomycotina</taxon>
        <taxon>Eurotiomycetes</taxon>
        <taxon>Eurotiomycetidae</taxon>
        <taxon>Eurotiales</taxon>
        <taxon>Aspergillaceae</taxon>
        <taxon>Aspergillus</taxon>
        <taxon>Aspergillus subgen. Circumdati</taxon>
    </lineage>
</organism>
<evidence type="ECO:0000313" key="3">
    <source>
        <dbReference type="Proteomes" id="UP000248340"/>
    </source>
</evidence>
<dbReference type="VEuPathDB" id="FungiDB:BO82DRAFT_351789"/>
<dbReference type="RefSeq" id="XP_025494780.1">
    <property type="nucleotide sequence ID" value="XM_025634517.1"/>
</dbReference>
<name>A0A319CJF5_9EURO</name>
<dbReference type="EMBL" id="KZ821683">
    <property type="protein sequence ID" value="PYH84580.1"/>
    <property type="molecule type" value="Genomic_DNA"/>
</dbReference>
<reference evidence="2 3" key="1">
    <citation type="submission" date="2016-12" db="EMBL/GenBank/DDBJ databases">
        <title>The genomes of Aspergillus section Nigri reveals drivers in fungal speciation.</title>
        <authorList>
            <consortium name="DOE Joint Genome Institute"/>
            <person name="Vesth T.C."/>
            <person name="Nybo J."/>
            <person name="Theobald S."/>
            <person name="Brandl J."/>
            <person name="Frisvad J.C."/>
            <person name="Nielsen K.F."/>
            <person name="Lyhne E.K."/>
            <person name="Kogle M.E."/>
            <person name="Kuo A."/>
            <person name="Riley R."/>
            <person name="Clum A."/>
            <person name="Nolan M."/>
            <person name="Lipzen A."/>
            <person name="Salamov A."/>
            <person name="Henrissat B."/>
            <person name="Wiebenga A."/>
            <person name="De Vries R.P."/>
            <person name="Grigoriev I.V."/>
            <person name="Mortensen U.H."/>
            <person name="Andersen M.R."/>
            <person name="Baker S.E."/>
        </authorList>
    </citation>
    <scope>NUCLEOTIDE SEQUENCE [LARGE SCALE GENOMIC DNA]</scope>
    <source>
        <strain evidence="2 3">CBS 121591</strain>
    </source>
</reference>
<accession>A0A319CJF5</accession>
<gene>
    <name evidence="2" type="ORF">BO82DRAFT_351789</name>
</gene>
<sequence>MGFWRWKRGRLDLVLFLSQILAMKMILLMSVFGVRVLRLGTEICSRGGDGGHLLGL</sequence>
<protein>
    <submittedName>
        <fullName evidence="2">Uncharacterized protein</fullName>
    </submittedName>
</protein>
<evidence type="ECO:0000313" key="2">
    <source>
        <dbReference type="EMBL" id="PYH84580.1"/>
    </source>
</evidence>
<proteinExistence type="predicted"/>
<feature type="transmembrane region" description="Helical" evidence="1">
    <location>
        <begin position="12"/>
        <end position="32"/>
    </location>
</feature>
<dbReference type="GeneID" id="37137258"/>
<keyword evidence="3" id="KW-1185">Reference proteome</keyword>
<evidence type="ECO:0000256" key="1">
    <source>
        <dbReference type="SAM" id="Phobius"/>
    </source>
</evidence>
<dbReference type="Proteomes" id="UP000248340">
    <property type="component" value="Unassembled WGS sequence"/>
</dbReference>
<keyword evidence="1" id="KW-0812">Transmembrane</keyword>